<organism evidence="1 2">
    <name type="scientific">Necator americanus</name>
    <name type="common">Human hookworm</name>
    <dbReference type="NCBI Taxonomy" id="51031"/>
    <lineage>
        <taxon>Eukaryota</taxon>
        <taxon>Metazoa</taxon>
        <taxon>Ecdysozoa</taxon>
        <taxon>Nematoda</taxon>
        <taxon>Chromadorea</taxon>
        <taxon>Rhabditida</taxon>
        <taxon>Rhabditina</taxon>
        <taxon>Rhabditomorpha</taxon>
        <taxon>Strongyloidea</taxon>
        <taxon>Ancylostomatidae</taxon>
        <taxon>Bunostominae</taxon>
        <taxon>Necator</taxon>
    </lineage>
</organism>
<dbReference type="GeneID" id="25341341"/>
<protein>
    <submittedName>
        <fullName evidence="1">Uncharacterized protein</fullName>
    </submittedName>
</protein>
<accession>W2TZ69</accession>
<evidence type="ECO:0000313" key="1">
    <source>
        <dbReference type="EMBL" id="ETN87138.1"/>
    </source>
</evidence>
<gene>
    <name evidence="1" type="ORF">NECAME_01297</name>
</gene>
<evidence type="ECO:0000313" key="2">
    <source>
        <dbReference type="Proteomes" id="UP000053676"/>
    </source>
</evidence>
<reference evidence="2" key="1">
    <citation type="journal article" date="2014" name="Nat. Genet.">
        <title>Genome of the human hookworm Necator americanus.</title>
        <authorList>
            <person name="Tang Y.T."/>
            <person name="Gao X."/>
            <person name="Rosa B.A."/>
            <person name="Abubucker S."/>
            <person name="Hallsworth-Pepin K."/>
            <person name="Martin J."/>
            <person name="Tyagi R."/>
            <person name="Heizer E."/>
            <person name="Zhang X."/>
            <person name="Bhonagiri-Palsikar V."/>
            <person name="Minx P."/>
            <person name="Warren W.C."/>
            <person name="Wang Q."/>
            <person name="Zhan B."/>
            <person name="Hotez P.J."/>
            <person name="Sternberg P.W."/>
            <person name="Dougall A."/>
            <person name="Gaze S.T."/>
            <person name="Mulvenna J."/>
            <person name="Sotillo J."/>
            <person name="Ranganathan S."/>
            <person name="Rabelo E.M."/>
            <person name="Wilson R.K."/>
            <person name="Felgner P.L."/>
            <person name="Bethony J."/>
            <person name="Hawdon J.M."/>
            <person name="Gasser R.B."/>
            <person name="Loukas A."/>
            <person name="Mitreva M."/>
        </authorList>
    </citation>
    <scope>NUCLEOTIDE SEQUENCE [LARGE SCALE GENOMIC DNA]</scope>
</reference>
<keyword evidence="2" id="KW-1185">Reference proteome</keyword>
<dbReference type="Proteomes" id="UP000053676">
    <property type="component" value="Unassembled WGS sequence"/>
</dbReference>
<sequence>MTLENFLKSDLWFNGPLFLLDSEEKWSEDISHLTSDVEEHEPEKGFLSSKAASTHVPVFQEERFSFWTKLVNTIAMVLLFTVKKSSLAKKHFSNERSRLFDTAEIIICRQAQLIHPPSDVIKKQLNLYLCEKKLNYEEEQRTNR</sequence>
<proteinExistence type="predicted"/>
<dbReference type="EMBL" id="KI657456">
    <property type="protein sequence ID" value="ETN87138.1"/>
    <property type="molecule type" value="Genomic_DNA"/>
</dbReference>
<dbReference type="KEGG" id="nai:NECAME_01297"/>
<name>W2TZ69_NECAM</name>
<dbReference type="OrthoDB" id="6621660at2759"/>
<dbReference type="CTD" id="25341341"/>
<dbReference type="AlphaFoldDB" id="W2TZ69"/>